<accession>A0A397A3Q9</accession>
<reference evidence="8 9" key="1">
    <citation type="submission" date="2018-08" db="EMBL/GenBank/DDBJ databases">
        <title>Aphanomyces genome sequencing and annotation.</title>
        <authorList>
            <person name="Minardi D."/>
            <person name="Oidtmann B."/>
            <person name="Van Der Giezen M."/>
            <person name="Studholme D.J."/>
        </authorList>
    </citation>
    <scope>NUCLEOTIDE SEQUENCE [LARGE SCALE GENOMIC DNA]</scope>
    <source>
        <strain evidence="8 9">Kv</strain>
    </source>
</reference>
<feature type="transmembrane region" description="Helical" evidence="6">
    <location>
        <begin position="1017"/>
        <end position="1034"/>
    </location>
</feature>
<dbReference type="PANTHER" id="PTHR12308:SF73">
    <property type="entry name" value="ANOCTAMIN"/>
    <property type="match status" value="1"/>
</dbReference>
<keyword evidence="2 6" id="KW-0812">Transmembrane</keyword>
<dbReference type="Pfam" id="PF04547">
    <property type="entry name" value="Anoctamin"/>
    <property type="match status" value="2"/>
</dbReference>
<dbReference type="InterPro" id="IPR049452">
    <property type="entry name" value="Anoctamin_TM"/>
</dbReference>
<feature type="transmembrane region" description="Helical" evidence="6">
    <location>
        <begin position="2011"/>
        <end position="2032"/>
    </location>
</feature>
<proteinExistence type="predicted"/>
<feature type="domain" description="Anoctamin transmembrane" evidence="7">
    <location>
        <begin position="1595"/>
        <end position="2050"/>
    </location>
</feature>
<evidence type="ECO:0000256" key="3">
    <source>
        <dbReference type="ARBA" id="ARBA00022989"/>
    </source>
</evidence>
<dbReference type="GO" id="GO:0016020">
    <property type="term" value="C:membrane"/>
    <property type="evidence" value="ECO:0007669"/>
    <property type="project" value="UniProtKB-SubCell"/>
</dbReference>
<evidence type="ECO:0000259" key="7">
    <source>
        <dbReference type="Pfam" id="PF04547"/>
    </source>
</evidence>
<protein>
    <recommendedName>
        <fullName evidence="7">Anoctamin transmembrane domain-containing protein</fullName>
    </recommendedName>
</protein>
<evidence type="ECO:0000256" key="2">
    <source>
        <dbReference type="ARBA" id="ARBA00022692"/>
    </source>
</evidence>
<feature type="transmembrane region" description="Helical" evidence="6">
    <location>
        <begin position="1809"/>
        <end position="1830"/>
    </location>
</feature>
<feature type="transmembrane region" description="Helical" evidence="6">
    <location>
        <begin position="1770"/>
        <end position="1789"/>
    </location>
</feature>
<feature type="transmembrane region" description="Helical" evidence="6">
    <location>
        <begin position="1648"/>
        <end position="1669"/>
    </location>
</feature>
<dbReference type="PANTHER" id="PTHR12308">
    <property type="entry name" value="ANOCTAMIN"/>
    <property type="match status" value="1"/>
</dbReference>
<feature type="transmembrane region" description="Helical" evidence="6">
    <location>
        <begin position="975"/>
        <end position="997"/>
    </location>
</feature>
<feature type="domain" description="Anoctamin transmembrane" evidence="7">
    <location>
        <begin position="576"/>
        <end position="1058"/>
    </location>
</feature>
<feature type="transmembrane region" description="Helical" evidence="6">
    <location>
        <begin position="1606"/>
        <end position="1628"/>
    </location>
</feature>
<gene>
    <name evidence="8" type="ORF">DYB36_002384</name>
</gene>
<feature type="transmembrane region" description="Helical" evidence="6">
    <location>
        <begin position="825"/>
        <end position="847"/>
    </location>
</feature>
<evidence type="ECO:0000313" key="8">
    <source>
        <dbReference type="EMBL" id="RHX99980.1"/>
    </source>
</evidence>
<feature type="transmembrane region" description="Helical" evidence="6">
    <location>
        <begin position="1922"/>
        <end position="1945"/>
    </location>
</feature>
<feature type="transmembrane region" description="Helical" evidence="6">
    <location>
        <begin position="778"/>
        <end position="799"/>
    </location>
</feature>
<dbReference type="EMBL" id="QUSZ01008752">
    <property type="protein sequence ID" value="RHX99980.1"/>
    <property type="molecule type" value="Genomic_DNA"/>
</dbReference>
<comment type="caution">
    <text evidence="8">The sequence shown here is derived from an EMBL/GenBank/DDBJ whole genome shotgun (WGS) entry which is preliminary data.</text>
</comment>
<feature type="transmembrane region" description="Helical" evidence="6">
    <location>
        <begin position="1966"/>
        <end position="1991"/>
    </location>
</feature>
<evidence type="ECO:0000256" key="6">
    <source>
        <dbReference type="SAM" id="Phobius"/>
    </source>
</evidence>
<dbReference type="GO" id="GO:0005254">
    <property type="term" value="F:chloride channel activity"/>
    <property type="evidence" value="ECO:0007669"/>
    <property type="project" value="TreeGrafter"/>
</dbReference>
<dbReference type="Proteomes" id="UP000265427">
    <property type="component" value="Unassembled WGS sequence"/>
</dbReference>
<keyword evidence="4 6" id="KW-0472">Membrane</keyword>
<evidence type="ECO:0000256" key="4">
    <source>
        <dbReference type="ARBA" id="ARBA00023136"/>
    </source>
</evidence>
<keyword evidence="3 6" id="KW-1133">Transmembrane helix</keyword>
<feature type="transmembrane region" description="Helical" evidence="6">
    <location>
        <begin position="1728"/>
        <end position="1750"/>
    </location>
</feature>
<feature type="region of interest" description="Disordered" evidence="5">
    <location>
        <begin position="177"/>
        <end position="268"/>
    </location>
</feature>
<feature type="region of interest" description="Disordered" evidence="5">
    <location>
        <begin position="42"/>
        <end position="66"/>
    </location>
</feature>
<evidence type="ECO:0000256" key="1">
    <source>
        <dbReference type="ARBA" id="ARBA00004141"/>
    </source>
</evidence>
<feature type="compositionally biased region" description="Low complexity" evidence="5">
    <location>
        <begin position="446"/>
        <end position="465"/>
    </location>
</feature>
<feature type="transmembrane region" description="Helical" evidence="6">
    <location>
        <begin position="739"/>
        <end position="758"/>
    </location>
</feature>
<evidence type="ECO:0000313" key="9">
    <source>
        <dbReference type="Proteomes" id="UP000265427"/>
    </source>
</evidence>
<feature type="transmembrane region" description="Helical" evidence="6">
    <location>
        <begin position="682"/>
        <end position="705"/>
    </location>
</feature>
<feature type="region of interest" description="Disordered" evidence="5">
    <location>
        <begin position="440"/>
        <end position="466"/>
    </location>
</feature>
<dbReference type="VEuPathDB" id="FungiDB:H257_13055"/>
<feature type="compositionally biased region" description="Basic and acidic residues" evidence="5">
    <location>
        <begin position="195"/>
        <end position="205"/>
    </location>
</feature>
<name>A0A397A3Q9_APHAT</name>
<comment type="subcellular location">
    <subcellularLocation>
        <location evidence="1">Membrane</location>
        <topology evidence="1">Multi-pass membrane protein</topology>
    </subcellularLocation>
</comment>
<feature type="transmembrane region" description="Helical" evidence="6">
    <location>
        <begin position="943"/>
        <end position="963"/>
    </location>
</feature>
<dbReference type="InterPro" id="IPR007632">
    <property type="entry name" value="Anoctamin"/>
</dbReference>
<sequence length="2064" mass="234528">MMLQGDEESVPLVWSDTSVPTTPALLDEVHDVGDQDEVALVSPTSSEHTDHSVVDCETTADQSPSNEVSVTVDVASLEKDASPSVDAIDPSVSPQSVPIADAIVIGGAAVDVNPVVENVVVLSAPLDDADDTSPLLGATADVAAIVPPPAIPVQVAANGDRLHFSQSQTDTRISKFSAMPSMQKSQTFRLAPRPKSADKSHRGELQRFLSTPFHDDGDYGSTATSPSIGGGGSSAQPLLGEDKSRTSTNLPPKQPSARRSVKAGRRDRGMDDTKWDFVLVFPNPEFEKDKKDKQVKYPFIPTMNDMLTKLRQAGLDTQLSKSTNLDVDVPKDQFIPPFVYCKLSASTERLKEEAARVHMSIGLVENKLERMAKQGEVRFHIENPEDRAAEIKRQGHEPLPPEKVSKVARRPYKKIQFQAGRELDVFNTFDMCELENMDLEASDVQSPTTTSSSSSRGSTSSSKTTQEAPASLLSAIFAMFKRFRYKPYQYIHMTYTPQENVQNLYGTPLFCSIKRIRLIESIVRSATGAGLDLDMLVQFRAISSFYPLHDDEYCRDIQSTWSTSLWLTHQPIEATRDYFGGQAALYLAYVAHITRWLLFPSIFSISLYFMSERYLVWVFGFVMVLWATLFLKMWKRKLAVLGMKWGLTDFHAQDHDRPEFDESINRHMPSAHFGSMIFFRRVFCFVVTVVCLLLVLATKASLFYVRWISKATPERFDFAMPLLFDNQTISLSYGGQLKIVAVVNVLAICVWSNLFARVNSFLTDIEVHHTETSAQQSFIFKGVVFELVNNFAGIMYIAFVKPHLEGIDGDFAGPDVEAVEELSEYMLYIYGCQLLFHILVHVIFPWIRSLCCMPRGPNVPRRNKKTNRPRLQTSLSLDDKSVSRDIEAAAVLPPLVQPKLLPVEVQHQLKEYGWKGLFQDYIVMVMQFGYATLFVVSCPYLPLLAFLYNLVSIRAHSLSLVTVYRRLAPRSSQHIRLWAAFLEVFCVLAVVTNSWSVVAKAEMAARTLAYLHLDNDYYVLVRSLCIGGLVLGLYSMGKVLGFFINDIPTRVQIQLERQEYYISKVLHLGYQWDKTMHSILFAKSQEELEADEGYGWDYAIVFPNPEVRRPPNLHPLTGKVEQVASMRDMILKLHKAGLQVQFFESTAKVSSFIPSMVLCKVRASEQRLEAEAHRVKMPLRLNPDEMAFQATQGAVTTVWQRVRKHVLAIEAELAVHRLDTLLVEIKALTEKADSDDVVDASAACVVTWDQLLTQLYLVLDDFIKQDVEIKAKYKALGVDPQRHSSMIKLTTLSTDMIEKLIIHHDEDESLVELLLNAPRLLDDISAGLQQAGKDIGVQISLLPILLPSLAKRRKANSPMLPEHDLQKLMEALSQGYAKMIPLLIKMGHVLALTLPLPDLKAIEALLEKRDVAGLRDLGEPNEWLRTELHLMHLMIQDVSLELPQLRQRTLILDTPPLSVAATVQVFLEAVIANPMIDISPFYLQNPDPMYKGLTAKFRYAPYEHIYMAYQDKKELQHWYNKTASLHGPMQLFNSTERLSLIESIITNNEVGAGLHLDKLILSGAIKGYFPLHDDHMKADLWKKWKWSLHQPIEEIRAYFGVKIGLYFAYLGHYTSWLMLSAVVGLGVFATQMLQKRYFPPEIAEGFNWVKVLAVPIYGVFMVVWATLFLKHWIRKQWVFSMRWGMTDFHEEEQVRPQFQGMLMRDPVTGARMRYFSDKQRRWRLMFSWFVLAILICVVLVFVAGIFVLRYEFKHSVFIEVPYFGNIGTQLASLANVAQIFMMSQVYNYMCNSLNDFENHRTDSDYENHFVAKAIVFQFVNNFALLFYVAFLKKILEHECVDNNCMTELEVSLTYVYASQLVIGNCQEVIMPLFWANVEYFRHEWVKKSDDHEVVSAVETQFFMPEYGWAGTFWDYLEMIIQFGYSTFFVLACPLAPVFSFCNNIFEIRIDGSKISKFCRRPRPSGASTIGHWVKVLDVFGIITIVTNSWIIVTTSKFGDLILLMWPKFDQYFSTMGLFFTLTAVLLAVKGLINSFIPDMPRHVRAQLKRQRFVVSKILSTHDTD</sequence>
<feature type="transmembrane region" description="Helical" evidence="6">
    <location>
        <begin position="614"/>
        <end position="634"/>
    </location>
</feature>
<organism evidence="8 9">
    <name type="scientific">Aphanomyces astaci</name>
    <name type="common">Crayfish plague agent</name>
    <dbReference type="NCBI Taxonomy" id="112090"/>
    <lineage>
        <taxon>Eukaryota</taxon>
        <taxon>Sar</taxon>
        <taxon>Stramenopiles</taxon>
        <taxon>Oomycota</taxon>
        <taxon>Saprolegniomycetes</taxon>
        <taxon>Saprolegniales</taxon>
        <taxon>Verrucalvaceae</taxon>
        <taxon>Aphanomyces</taxon>
    </lineage>
</organism>
<evidence type="ECO:0000256" key="5">
    <source>
        <dbReference type="SAM" id="MobiDB-lite"/>
    </source>
</evidence>